<dbReference type="SMART" id="SM00360">
    <property type="entry name" value="RRM"/>
    <property type="match status" value="2"/>
</dbReference>
<evidence type="ECO:0000259" key="4">
    <source>
        <dbReference type="PROSITE" id="PS50102"/>
    </source>
</evidence>
<feature type="region of interest" description="Disordered" evidence="3">
    <location>
        <begin position="453"/>
        <end position="517"/>
    </location>
</feature>
<dbReference type="InterPro" id="IPR000504">
    <property type="entry name" value="RRM_dom"/>
</dbReference>
<evidence type="ECO:0000256" key="1">
    <source>
        <dbReference type="ARBA" id="ARBA00022884"/>
    </source>
</evidence>
<dbReference type="GO" id="GO:0003723">
    <property type="term" value="F:RNA binding"/>
    <property type="evidence" value="ECO:0007669"/>
    <property type="project" value="UniProtKB-UniRule"/>
</dbReference>
<dbReference type="InterPro" id="IPR035979">
    <property type="entry name" value="RBD_domain_sf"/>
</dbReference>
<evidence type="ECO:0000313" key="5">
    <source>
        <dbReference type="EMBL" id="KAF4581085.1"/>
    </source>
</evidence>
<accession>A0A8H4Q0Z6</accession>
<feature type="compositionally biased region" description="Basic and acidic residues" evidence="3">
    <location>
        <begin position="36"/>
        <end position="56"/>
    </location>
</feature>
<feature type="compositionally biased region" description="Acidic residues" evidence="3">
    <location>
        <begin position="81"/>
        <end position="92"/>
    </location>
</feature>
<feature type="compositionally biased region" description="Acidic residues" evidence="3">
    <location>
        <begin position="65"/>
        <end position="74"/>
    </location>
</feature>
<dbReference type="SUPFAM" id="SSF54928">
    <property type="entry name" value="RNA-binding domain, RBD"/>
    <property type="match status" value="2"/>
</dbReference>
<dbReference type="PROSITE" id="PS50102">
    <property type="entry name" value="RRM"/>
    <property type="match status" value="2"/>
</dbReference>
<organism evidence="5 6">
    <name type="scientific">Ophiocordyceps camponoti-floridani</name>
    <dbReference type="NCBI Taxonomy" id="2030778"/>
    <lineage>
        <taxon>Eukaryota</taxon>
        <taxon>Fungi</taxon>
        <taxon>Dikarya</taxon>
        <taxon>Ascomycota</taxon>
        <taxon>Pezizomycotina</taxon>
        <taxon>Sordariomycetes</taxon>
        <taxon>Hypocreomycetidae</taxon>
        <taxon>Hypocreales</taxon>
        <taxon>Ophiocordycipitaceae</taxon>
        <taxon>Ophiocordyceps</taxon>
    </lineage>
</organism>
<comment type="caution">
    <text evidence="5">The sequence shown here is derived from an EMBL/GenBank/DDBJ whole genome shotgun (WGS) entry which is preliminary data.</text>
</comment>
<dbReference type="Proteomes" id="UP000562929">
    <property type="component" value="Unassembled WGS sequence"/>
</dbReference>
<feature type="compositionally biased region" description="Acidic residues" evidence="3">
    <location>
        <begin position="221"/>
        <end position="239"/>
    </location>
</feature>
<dbReference type="Gene3D" id="3.30.70.330">
    <property type="match status" value="2"/>
</dbReference>
<name>A0A8H4Q0Z6_9HYPO</name>
<feature type="region of interest" description="Disordered" evidence="3">
    <location>
        <begin position="1"/>
        <end position="265"/>
    </location>
</feature>
<proteinExistence type="predicted"/>
<feature type="compositionally biased region" description="Low complexity" evidence="3">
    <location>
        <begin position="99"/>
        <end position="138"/>
    </location>
</feature>
<feature type="compositionally biased region" description="Basic and acidic residues" evidence="3">
    <location>
        <begin position="249"/>
        <end position="262"/>
    </location>
</feature>
<sequence length="517" mass="53384">MAKSKAKAGKKAEPAQPRSAVKDASVGKASKTPKATSKEVAKKAGTKAAKEKEEQPKKKKVVEPEPSDDSDEEASAASGSDSDDSDASDSESEEKPAAKSKAATKAVTKAAPKAAPKAATKANGKTKAKAESVASSAESDSDEKDAVKKPAAGGKKNAEAESDESDSGSGSDSDSESEEVKDKANGAKSNGKSVEKAAAETSDAESSESDSNEKAKGSGSDDSDDDASDDSDDGSDDEKEVPASKKRKAEADIDATPKKAKTENSQASCTLFAGGLSWNVDDDGLREAFKDFEGLVGTRVVTDKMSGRSRGFGYVDFSDSDSATKAYEAMQGQELDGRVLNLDFARPNTHNSQDRAADRAKKHGDSVSQESDTLWVGNLAWDIEQDAIQQAFGAVCEVKSIRLPTDPETGNLKGFGYVSFNSIEDAKTAFQEMNGASIGEGRSARSIRLDFATPRPPREDGGFGGNRGGFGGGRGGRGRGGRGFGGNRGFGGGRGGGGRGGGRGGRGGYSGTKISFD</sequence>
<feature type="domain" description="RRM" evidence="4">
    <location>
        <begin position="269"/>
        <end position="347"/>
    </location>
</feature>
<feature type="region of interest" description="Disordered" evidence="3">
    <location>
        <begin position="346"/>
        <end position="368"/>
    </location>
</feature>
<evidence type="ECO:0000313" key="6">
    <source>
        <dbReference type="Proteomes" id="UP000562929"/>
    </source>
</evidence>
<keyword evidence="1 2" id="KW-0694">RNA-binding</keyword>
<dbReference type="PANTHER" id="PTHR23236">
    <property type="entry name" value="EUKARYOTIC TRANSLATION INITIATION FACTOR 4B/4H"/>
    <property type="match status" value="1"/>
</dbReference>
<feature type="compositionally biased region" description="Gly residues" evidence="3">
    <location>
        <begin position="462"/>
        <end position="475"/>
    </location>
</feature>
<dbReference type="OrthoDB" id="439808at2759"/>
<dbReference type="EMBL" id="JAACLJ010000009">
    <property type="protein sequence ID" value="KAF4581085.1"/>
    <property type="molecule type" value="Genomic_DNA"/>
</dbReference>
<gene>
    <name evidence="5" type="ORF">GQ602_007222</name>
</gene>
<dbReference type="AlphaFoldDB" id="A0A8H4Q0Z6"/>
<feature type="compositionally biased region" description="Gly residues" evidence="3">
    <location>
        <begin position="481"/>
        <end position="510"/>
    </location>
</feature>
<reference evidence="5 6" key="1">
    <citation type="journal article" date="2020" name="G3 (Bethesda)">
        <title>Genetic Underpinnings of Host Manipulation by Ophiocordyceps as Revealed by Comparative Transcriptomics.</title>
        <authorList>
            <person name="Will I."/>
            <person name="Das B."/>
            <person name="Trinh T."/>
            <person name="Brachmann A."/>
            <person name="Ohm R.A."/>
            <person name="de Bekker C."/>
        </authorList>
    </citation>
    <scope>NUCLEOTIDE SEQUENCE [LARGE SCALE GENOMIC DNA]</scope>
    <source>
        <strain evidence="5 6">EC05</strain>
    </source>
</reference>
<dbReference type="InterPro" id="IPR012677">
    <property type="entry name" value="Nucleotide-bd_a/b_plait_sf"/>
</dbReference>
<dbReference type="Pfam" id="PF00076">
    <property type="entry name" value="RRM_1"/>
    <property type="match status" value="2"/>
</dbReference>
<feature type="compositionally biased region" description="Basic and acidic residues" evidence="3">
    <location>
        <begin position="352"/>
        <end position="365"/>
    </location>
</feature>
<evidence type="ECO:0000256" key="3">
    <source>
        <dbReference type="SAM" id="MobiDB-lite"/>
    </source>
</evidence>
<evidence type="ECO:0000256" key="2">
    <source>
        <dbReference type="PROSITE-ProRule" id="PRU00176"/>
    </source>
</evidence>
<dbReference type="PANTHER" id="PTHR23236:SF11">
    <property type="entry name" value="EUKARYOTIC TRANSLATION INITIATION FACTOR 4H"/>
    <property type="match status" value="1"/>
</dbReference>
<keyword evidence="6" id="KW-1185">Reference proteome</keyword>
<protein>
    <submittedName>
        <fullName evidence="5">Cutinase negative acting protein</fullName>
    </submittedName>
</protein>
<feature type="domain" description="RRM" evidence="4">
    <location>
        <begin position="372"/>
        <end position="454"/>
    </location>
</feature>